<keyword evidence="2" id="KW-1185">Reference proteome</keyword>
<proteinExistence type="predicted"/>
<sequence length="102" mass="11337">MIWLAANWRMVIVGLLAAALAIAVVWASWQRADIVSLRAQRDQLQATVEAYKEATKLRRADDMRRAEISAGADQFDQNMAKEEGGDAPLGHYLATGARKLWP</sequence>
<dbReference type="RefSeq" id="WP_075775275.1">
    <property type="nucleotide sequence ID" value="NZ_CP019437.1"/>
</dbReference>
<dbReference type="Proteomes" id="UP000185622">
    <property type="component" value="Chromosome"/>
</dbReference>
<evidence type="ECO:0000313" key="2">
    <source>
        <dbReference type="Proteomes" id="UP000185622"/>
    </source>
</evidence>
<dbReference type="EMBL" id="CP019437">
    <property type="protein sequence ID" value="AQS46559.1"/>
    <property type="molecule type" value="Genomic_DNA"/>
</dbReference>
<gene>
    <name evidence="1" type="ORF">BMG03_01130</name>
</gene>
<accession>A0ABN4X909</accession>
<organism evidence="1 2">
    <name type="scientific">Thioclava nitratireducens</name>
    <dbReference type="NCBI Taxonomy" id="1915078"/>
    <lineage>
        <taxon>Bacteria</taxon>
        <taxon>Pseudomonadati</taxon>
        <taxon>Pseudomonadota</taxon>
        <taxon>Alphaproteobacteria</taxon>
        <taxon>Rhodobacterales</taxon>
        <taxon>Paracoccaceae</taxon>
        <taxon>Thioclava</taxon>
    </lineage>
</organism>
<name>A0ABN4X909_9RHOB</name>
<reference evidence="1 2" key="1">
    <citation type="submission" date="2017-01" db="EMBL/GenBank/DDBJ databases">
        <title>The complete genome sequence of a sulfur-oxidizing marine bacterium Thioclava sp. 25B10_4T.</title>
        <authorList>
            <person name="Liu Y."/>
            <person name="Lai Q."/>
            <person name="Shao Z."/>
        </authorList>
    </citation>
    <scope>NUCLEOTIDE SEQUENCE [LARGE SCALE GENOMIC DNA]</scope>
    <source>
        <strain evidence="1 2">25B10_4</strain>
    </source>
</reference>
<evidence type="ECO:0000313" key="1">
    <source>
        <dbReference type="EMBL" id="AQS46559.1"/>
    </source>
</evidence>
<protein>
    <submittedName>
        <fullName evidence="1">Uncharacterized protein</fullName>
    </submittedName>
</protein>